<dbReference type="GO" id="GO:0004252">
    <property type="term" value="F:serine-type endopeptidase activity"/>
    <property type="evidence" value="ECO:0007669"/>
    <property type="project" value="InterPro"/>
</dbReference>
<dbReference type="InterPro" id="IPR022764">
    <property type="entry name" value="Peptidase_S54_rhomboid_dom"/>
</dbReference>
<evidence type="ECO:0000256" key="3">
    <source>
        <dbReference type="ARBA" id="ARBA00022989"/>
    </source>
</evidence>
<dbReference type="EMBL" id="SRHE01000085">
    <property type="protein sequence ID" value="TWW10572.1"/>
    <property type="molecule type" value="Genomic_DNA"/>
</dbReference>
<evidence type="ECO:0000313" key="7">
    <source>
        <dbReference type="EMBL" id="TWW10572.1"/>
    </source>
</evidence>
<dbReference type="InterPro" id="IPR023826">
    <property type="entry name" value="Rhom-like_SP_proteobac"/>
</dbReference>
<accession>A0A5C6M9C7</accession>
<evidence type="ECO:0000256" key="1">
    <source>
        <dbReference type="ARBA" id="ARBA00004141"/>
    </source>
</evidence>
<dbReference type="AlphaFoldDB" id="A0A5C6M9C7"/>
<evidence type="ECO:0000256" key="4">
    <source>
        <dbReference type="ARBA" id="ARBA00023136"/>
    </source>
</evidence>
<dbReference type="Gene3D" id="1.20.1540.10">
    <property type="entry name" value="Rhomboid-like"/>
    <property type="match status" value="1"/>
</dbReference>
<keyword evidence="4 5" id="KW-0472">Membrane</keyword>
<dbReference type="Pfam" id="PF01694">
    <property type="entry name" value="Rhomboid"/>
    <property type="match status" value="1"/>
</dbReference>
<evidence type="ECO:0000259" key="6">
    <source>
        <dbReference type="Pfam" id="PF01694"/>
    </source>
</evidence>
<reference evidence="7 8" key="1">
    <citation type="submission" date="2019-08" db="EMBL/GenBank/DDBJ databases">
        <title>100 year-old enigma solved: identification of Planctomyces bekefii, the type genus and species of the phylum Planctomycetes.</title>
        <authorList>
            <person name="Svetlana D.N."/>
            <person name="Overmann J."/>
        </authorList>
    </citation>
    <scope>NUCLEOTIDE SEQUENCE [LARGE SCALE GENOMIC DNA]</scope>
    <source>
        <strain evidence="7">Phe10_nw2017</strain>
    </source>
</reference>
<dbReference type="InterPro" id="IPR035952">
    <property type="entry name" value="Rhomboid-like_sf"/>
</dbReference>
<dbReference type="GO" id="GO:0016020">
    <property type="term" value="C:membrane"/>
    <property type="evidence" value="ECO:0007669"/>
    <property type="project" value="UniProtKB-SubCell"/>
</dbReference>
<comment type="caution">
    <text evidence="7">The sequence shown here is derived from an EMBL/GenBank/DDBJ whole genome shotgun (WGS) entry which is preliminary data.</text>
</comment>
<name>A0A5C6M9C7_9PLAN</name>
<keyword evidence="3 5" id="KW-1133">Transmembrane helix</keyword>
<protein>
    <submittedName>
        <fullName evidence="7">Rhombosortase</fullName>
    </submittedName>
</protein>
<evidence type="ECO:0000313" key="8">
    <source>
        <dbReference type="Proteomes" id="UP000321083"/>
    </source>
</evidence>
<evidence type="ECO:0000256" key="5">
    <source>
        <dbReference type="SAM" id="Phobius"/>
    </source>
</evidence>
<evidence type="ECO:0000256" key="2">
    <source>
        <dbReference type="ARBA" id="ARBA00022692"/>
    </source>
</evidence>
<dbReference type="Proteomes" id="UP000321083">
    <property type="component" value="Unassembled WGS sequence"/>
</dbReference>
<dbReference type="NCBIfam" id="TIGR03902">
    <property type="entry name" value="rhom_GG_sort"/>
    <property type="match status" value="1"/>
</dbReference>
<organism evidence="7 8">
    <name type="scientific">Planctomyces bekefii</name>
    <dbReference type="NCBI Taxonomy" id="1653850"/>
    <lineage>
        <taxon>Bacteria</taxon>
        <taxon>Pseudomonadati</taxon>
        <taxon>Planctomycetota</taxon>
        <taxon>Planctomycetia</taxon>
        <taxon>Planctomycetales</taxon>
        <taxon>Planctomycetaceae</taxon>
        <taxon>Planctomyces</taxon>
    </lineage>
</organism>
<feature type="domain" description="Peptidase S54 rhomboid" evidence="6">
    <location>
        <begin position="69"/>
        <end position="216"/>
    </location>
</feature>
<dbReference type="SUPFAM" id="SSF144091">
    <property type="entry name" value="Rhomboid-like"/>
    <property type="match status" value="1"/>
</dbReference>
<proteinExistence type="predicted"/>
<reference evidence="7 8" key="2">
    <citation type="submission" date="2019-08" db="EMBL/GenBank/DDBJ databases">
        <authorList>
            <person name="Henke P."/>
        </authorList>
    </citation>
    <scope>NUCLEOTIDE SEQUENCE [LARGE SCALE GENOMIC DNA]</scope>
    <source>
        <strain evidence="7">Phe10_nw2017</strain>
    </source>
</reference>
<feature type="transmembrane region" description="Helical" evidence="5">
    <location>
        <begin position="38"/>
        <end position="58"/>
    </location>
</feature>
<keyword evidence="2 5" id="KW-0812">Transmembrane</keyword>
<gene>
    <name evidence="7" type="ORF">E3A20_06420</name>
</gene>
<keyword evidence="8" id="KW-1185">Reference proteome</keyword>
<comment type="subcellular location">
    <subcellularLocation>
        <location evidence="1">Membrane</location>
        <topology evidence="1">Multi-pass membrane protein</topology>
    </subcellularLocation>
</comment>
<sequence length="233" mass="24824">MSAMGTCGDRDHNGRRFIDTAAALAADLRAGFAAAPTILLLGALAILLQLSPTLQSLLELRFADLMCGSLWRLASSHLLHWSWNHCLWDAVVFLSAGGMCESRWPGACRRVLFWSAGLIPLVVMVAAPELQCYRGLSGVDSALFALAAAMLLQEEWSSGRRVIASVAGLAVVGQFLKIAAEIHAGQTLFVSDRSFVPVPLAHLTGAAVGSAVAACCAVKQHWGPSRTDNREQT</sequence>